<dbReference type="EMBL" id="JBAWTH010000015">
    <property type="protein sequence ID" value="KAL2288837.1"/>
    <property type="molecule type" value="Genomic_DNA"/>
</dbReference>
<dbReference type="InterPro" id="IPR052374">
    <property type="entry name" value="SERAC1"/>
</dbReference>
<feature type="compositionally biased region" description="Polar residues" evidence="8">
    <location>
        <begin position="39"/>
        <end position="49"/>
    </location>
</feature>
<protein>
    <recommendedName>
        <fullName evidence="9">DUF676 domain-containing protein</fullName>
    </recommendedName>
</protein>
<dbReference type="Pfam" id="PF05057">
    <property type="entry name" value="DUF676"/>
    <property type="match status" value="1"/>
</dbReference>
<evidence type="ECO:0000259" key="9">
    <source>
        <dbReference type="Pfam" id="PF05057"/>
    </source>
</evidence>
<comment type="similarity">
    <text evidence="4">Belongs to the putative lipase ROG1 family.</text>
</comment>
<sequence>MPPSWTRRIFGKSNQDKVKVRFGSNESSTSKNDEDFANDESSISTQSLGQEDATDDDDEGFGMHVFVDKPANESGVIDFVALHGLNGHYSNTWTATSPVDGSQVNWLKDLLPGVLPNARVMSFGYNSIVQFSKGTAGISEFAEQLLEALMAWRTSPEEKKRPIIFICHSLGGIVFKQAVVRARERDRFTGLLENIRGVAFFGTPHRGSPTASFGAIFASILKVSTLGTNTNSKLVSQLKENAETLLAINSSFVDRSKNLDIISFYETEKMDYMRKLVSANIPQLFANLAWASVIRD</sequence>
<feature type="region of interest" description="Disordered" evidence="8">
    <location>
        <begin position="20"/>
        <end position="61"/>
    </location>
</feature>
<accession>A0ABR4F2C6</accession>
<evidence type="ECO:0000256" key="6">
    <source>
        <dbReference type="ARBA" id="ARBA00023128"/>
    </source>
</evidence>
<organism evidence="10 11">
    <name type="scientific">Diaporthe vaccinii</name>
    <dbReference type="NCBI Taxonomy" id="105482"/>
    <lineage>
        <taxon>Eukaryota</taxon>
        <taxon>Fungi</taxon>
        <taxon>Dikarya</taxon>
        <taxon>Ascomycota</taxon>
        <taxon>Pezizomycotina</taxon>
        <taxon>Sordariomycetes</taxon>
        <taxon>Sordariomycetidae</taxon>
        <taxon>Diaporthales</taxon>
        <taxon>Diaporthaceae</taxon>
        <taxon>Diaporthe</taxon>
        <taxon>Diaporthe eres species complex</taxon>
    </lineage>
</organism>
<name>A0ABR4F2C6_9PEZI</name>
<evidence type="ECO:0000256" key="3">
    <source>
        <dbReference type="ARBA" id="ARBA00004370"/>
    </source>
</evidence>
<dbReference type="SUPFAM" id="SSF53474">
    <property type="entry name" value="alpha/beta-Hydrolases"/>
    <property type="match status" value="1"/>
</dbReference>
<evidence type="ECO:0000256" key="8">
    <source>
        <dbReference type="SAM" id="MobiDB-lite"/>
    </source>
</evidence>
<evidence type="ECO:0000256" key="7">
    <source>
        <dbReference type="ARBA" id="ARBA00023136"/>
    </source>
</evidence>
<evidence type="ECO:0000256" key="2">
    <source>
        <dbReference type="ARBA" id="ARBA00004240"/>
    </source>
</evidence>
<dbReference type="InterPro" id="IPR029058">
    <property type="entry name" value="AB_hydrolase_fold"/>
</dbReference>
<keyword evidence="11" id="KW-1185">Reference proteome</keyword>
<evidence type="ECO:0000313" key="11">
    <source>
        <dbReference type="Proteomes" id="UP001600888"/>
    </source>
</evidence>
<evidence type="ECO:0000313" key="10">
    <source>
        <dbReference type="EMBL" id="KAL2288837.1"/>
    </source>
</evidence>
<evidence type="ECO:0000256" key="4">
    <source>
        <dbReference type="ARBA" id="ARBA00007920"/>
    </source>
</evidence>
<dbReference type="PANTHER" id="PTHR48182:SF2">
    <property type="entry name" value="PROTEIN SERAC1"/>
    <property type="match status" value="1"/>
</dbReference>
<dbReference type="Gene3D" id="3.40.50.1820">
    <property type="entry name" value="alpha/beta hydrolase"/>
    <property type="match status" value="1"/>
</dbReference>
<keyword evidence="5" id="KW-0256">Endoplasmic reticulum</keyword>
<keyword evidence="6" id="KW-0496">Mitochondrion</keyword>
<evidence type="ECO:0000256" key="1">
    <source>
        <dbReference type="ARBA" id="ARBA00004173"/>
    </source>
</evidence>
<evidence type="ECO:0000256" key="5">
    <source>
        <dbReference type="ARBA" id="ARBA00022824"/>
    </source>
</evidence>
<dbReference type="InterPro" id="IPR007751">
    <property type="entry name" value="DUF676_lipase-like"/>
</dbReference>
<comment type="subcellular location">
    <subcellularLocation>
        <location evidence="2">Endoplasmic reticulum</location>
    </subcellularLocation>
    <subcellularLocation>
        <location evidence="3">Membrane</location>
    </subcellularLocation>
    <subcellularLocation>
        <location evidence="1">Mitochondrion</location>
    </subcellularLocation>
</comment>
<dbReference type="Proteomes" id="UP001600888">
    <property type="component" value="Unassembled WGS sequence"/>
</dbReference>
<gene>
    <name evidence="10" type="ORF">FJTKL_03490</name>
</gene>
<dbReference type="PANTHER" id="PTHR48182">
    <property type="entry name" value="PROTEIN SERAC1"/>
    <property type="match status" value="1"/>
</dbReference>
<keyword evidence="7" id="KW-0472">Membrane</keyword>
<comment type="caution">
    <text evidence="10">The sequence shown here is derived from an EMBL/GenBank/DDBJ whole genome shotgun (WGS) entry which is preliminary data.</text>
</comment>
<reference evidence="10 11" key="1">
    <citation type="submission" date="2024-03" db="EMBL/GenBank/DDBJ databases">
        <title>A high-quality draft genome sequence of Diaporthe vaccinii, a causative agent of upright dieback and viscid rot disease in cranberry plants.</title>
        <authorList>
            <person name="Sarrasin M."/>
            <person name="Lang B.F."/>
            <person name="Burger G."/>
        </authorList>
    </citation>
    <scope>NUCLEOTIDE SEQUENCE [LARGE SCALE GENOMIC DNA]</scope>
    <source>
        <strain evidence="10 11">IS7</strain>
    </source>
</reference>
<feature type="domain" description="DUF676" evidence="9">
    <location>
        <begin position="115"/>
        <end position="217"/>
    </location>
</feature>
<proteinExistence type="inferred from homology"/>